<keyword evidence="6" id="KW-0812">Transmembrane</keyword>
<organism evidence="7 8">
    <name type="scientific">Tistrella bauzanensis</name>
    <dbReference type="NCBI Taxonomy" id="657419"/>
    <lineage>
        <taxon>Bacteria</taxon>
        <taxon>Pseudomonadati</taxon>
        <taxon>Pseudomonadota</taxon>
        <taxon>Alphaproteobacteria</taxon>
        <taxon>Geminicoccales</taxon>
        <taxon>Geminicoccaceae</taxon>
        <taxon>Tistrella</taxon>
    </lineage>
</organism>
<dbReference type="PANTHER" id="PTHR38776:SF1">
    <property type="entry name" value="MLTA-INTERACTING PROTEIN-RELATED"/>
    <property type="match status" value="1"/>
</dbReference>
<dbReference type="Proteomes" id="UP000603352">
    <property type="component" value="Unassembled WGS sequence"/>
</dbReference>
<name>A0ABQ1ICW1_9PROT</name>
<keyword evidence="8" id="KW-1185">Reference proteome</keyword>
<proteinExistence type="inferred from homology"/>
<evidence type="ECO:0000313" key="8">
    <source>
        <dbReference type="Proteomes" id="UP000603352"/>
    </source>
</evidence>
<keyword evidence="3" id="KW-0732">Signal</keyword>
<comment type="similarity">
    <text evidence="2">Belongs to the MipA/OmpV family.</text>
</comment>
<gene>
    <name evidence="7" type="ORF">GCM10011505_15720</name>
</gene>
<evidence type="ECO:0000256" key="4">
    <source>
        <dbReference type="ARBA" id="ARBA00023136"/>
    </source>
</evidence>
<protein>
    <submittedName>
        <fullName evidence="7">MltA-interacting MipA family protein</fullName>
    </submittedName>
</protein>
<comment type="caution">
    <text evidence="7">The sequence shown here is derived from an EMBL/GenBank/DDBJ whole genome shotgun (WGS) entry which is preliminary data.</text>
</comment>
<feature type="transmembrane region" description="Helical" evidence="6">
    <location>
        <begin position="21"/>
        <end position="42"/>
    </location>
</feature>
<comment type="subcellular location">
    <subcellularLocation>
        <location evidence="1">Cell outer membrane</location>
    </subcellularLocation>
</comment>
<dbReference type="PANTHER" id="PTHR38776">
    <property type="entry name" value="MLTA-INTERACTING PROTEIN-RELATED"/>
    <property type="match status" value="1"/>
</dbReference>
<evidence type="ECO:0000313" key="7">
    <source>
        <dbReference type="EMBL" id="GGB35153.1"/>
    </source>
</evidence>
<keyword evidence="6" id="KW-1133">Transmembrane helix</keyword>
<evidence type="ECO:0000256" key="5">
    <source>
        <dbReference type="ARBA" id="ARBA00023237"/>
    </source>
</evidence>
<evidence type="ECO:0000256" key="6">
    <source>
        <dbReference type="SAM" id="Phobius"/>
    </source>
</evidence>
<evidence type="ECO:0000256" key="2">
    <source>
        <dbReference type="ARBA" id="ARBA00005722"/>
    </source>
</evidence>
<dbReference type="Pfam" id="PF06629">
    <property type="entry name" value="MipA"/>
    <property type="match status" value="1"/>
</dbReference>
<sequence>MNETLPMVVTTITRRGSGQNYLRGAVVPALLVMAVPMCAAGAEPERRGNWSVTLGAGALLTPEYEGSDEMTVEPIPFVSVEWKDRVFFDVRRGLGVNVVRTDRFTMGLSLGYRPGRDEDDNDRLRGLGDIDDAAQGHLFASYELGRYRGLGTVSLGAELEQDFGGGDGMTISPGIAFEHQLSNSVSLSTELSATWAGDDEMSTYFGISPEQAARSGLQAYEAESGFKRADLDLALTWQISDRWFTRTHAGVGYLMGDAADSPITVEKVQPQVGFFVGYRF</sequence>
<evidence type="ECO:0000256" key="1">
    <source>
        <dbReference type="ARBA" id="ARBA00004442"/>
    </source>
</evidence>
<dbReference type="InterPro" id="IPR010583">
    <property type="entry name" value="MipA"/>
</dbReference>
<keyword evidence="5" id="KW-0998">Cell outer membrane</keyword>
<dbReference type="EMBL" id="BMDZ01000013">
    <property type="protein sequence ID" value="GGB35153.1"/>
    <property type="molecule type" value="Genomic_DNA"/>
</dbReference>
<reference evidence="8" key="1">
    <citation type="journal article" date="2019" name="Int. J. Syst. Evol. Microbiol.">
        <title>The Global Catalogue of Microorganisms (GCM) 10K type strain sequencing project: providing services to taxonomists for standard genome sequencing and annotation.</title>
        <authorList>
            <consortium name="The Broad Institute Genomics Platform"/>
            <consortium name="The Broad Institute Genome Sequencing Center for Infectious Disease"/>
            <person name="Wu L."/>
            <person name="Ma J."/>
        </authorList>
    </citation>
    <scope>NUCLEOTIDE SEQUENCE [LARGE SCALE GENOMIC DNA]</scope>
    <source>
        <strain evidence="8">CGMCC 1.10188</strain>
    </source>
</reference>
<evidence type="ECO:0000256" key="3">
    <source>
        <dbReference type="ARBA" id="ARBA00022729"/>
    </source>
</evidence>
<accession>A0ABQ1ICW1</accession>
<keyword evidence="4 6" id="KW-0472">Membrane</keyword>